<dbReference type="Proteomes" id="UP001369086">
    <property type="component" value="Unassembled WGS sequence"/>
</dbReference>
<dbReference type="SUPFAM" id="SSF53649">
    <property type="entry name" value="Alkaline phosphatase-like"/>
    <property type="match status" value="1"/>
</dbReference>
<dbReference type="PANTHER" id="PTHR42693:SF47">
    <property type="entry name" value="N-ACETYLGALACTOSAMINE-6-SULFATASE"/>
    <property type="match status" value="1"/>
</dbReference>
<name>A0ABR0Z5V6_HUSHU</name>
<reference evidence="2 3" key="1">
    <citation type="submission" date="2021-05" db="EMBL/GenBank/DDBJ databases">
        <authorList>
            <person name="Zahm M."/>
            <person name="Klopp C."/>
            <person name="Cabau C."/>
            <person name="Kuhl H."/>
            <person name="Suciu R."/>
            <person name="Ciorpac M."/>
            <person name="Holostenco D."/>
            <person name="Gessner J."/>
            <person name="Wuertz S."/>
            <person name="Hohne C."/>
            <person name="Stock M."/>
            <person name="Gislard M."/>
            <person name="Lluch J."/>
            <person name="Milhes M."/>
            <person name="Lampietro C."/>
            <person name="Lopez Roques C."/>
            <person name="Donnadieu C."/>
            <person name="Du K."/>
            <person name="Schartl M."/>
            <person name="Guiguen Y."/>
        </authorList>
    </citation>
    <scope>NUCLEOTIDE SEQUENCE [LARGE SCALE GENOMIC DNA]</scope>
    <source>
        <strain evidence="2">Hh-F2</strain>
        <tissue evidence="2">Blood</tissue>
    </source>
</reference>
<proteinExistence type="inferred from homology"/>
<dbReference type="PANTHER" id="PTHR42693">
    <property type="entry name" value="ARYLSULFATASE FAMILY MEMBER"/>
    <property type="match status" value="1"/>
</dbReference>
<evidence type="ECO:0000256" key="1">
    <source>
        <dbReference type="ARBA" id="ARBA00008779"/>
    </source>
</evidence>
<feature type="non-terminal residue" evidence="2">
    <location>
        <position position="1"/>
    </location>
</feature>
<dbReference type="Gene3D" id="3.30.1120.10">
    <property type="match status" value="1"/>
</dbReference>
<sequence length="208" mass="24073">FRHLGHRLQYLPLQHGFDKWFGSPNCHFGPYSSKEETPNIPVYNNSEMVSYQLWSVMDLFTTSLSLAGLQPPTDRELDGLDLTHVLLENRIIERLSEGLYKAHYWTRSSSWEEFKKGIDFCPGQRIPVVTSHKQEEHTQQPIIFHLGRDLGEKYPISVSSAEYQAVLKQISPVVEKHRKELVPGMPQLNMCDLAVMVRTLRWSLPERA</sequence>
<protein>
    <submittedName>
        <fullName evidence="2">N-acetylgalactosamine-6-sulfatase</fullName>
    </submittedName>
</protein>
<dbReference type="EMBL" id="JAHFZB010000017">
    <property type="protein sequence ID" value="KAK6480049.1"/>
    <property type="molecule type" value="Genomic_DNA"/>
</dbReference>
<dbReference type="Pfam" id="PF14707">
    <property type="entry name" value="Sulfatase_C"/>
    <property type="match status" value="1"/>
</dbReference>
<dbReference type="Gene3D" id="3.40.720.10">
    <property type="entry name" value="Alkaline Phosphatase, subunit A"/>
    <property type="match status" value="1"/>
</dbReference>
<keyword evidence="3" id="KW-1185">Reference proteome</keyword>
<organism evidence="2 3">
    <name type="scientific">Huso huso</name>
    <name type="common">Beluga</name>
    <name type="synonym">Acipenser huso</name>
    <dbReference type="NCBI Taxonomy" id="61971"/>
    <lineage>
        <taxon>Eukaryota</taxon>
        <taxon>Metazoa</taxon>
        <taxon>Chordata</taxon>
        <taxon>Craniata</taxon>
        <taxon>Vertebrata</taxon>
        <taxon>Euteleostomi</taxon>
        <taxon>Actinopterygii</taxon>
        <taxon>Chondrostei</taxon>
        <taxon>Acipenseriformes</taxon>
        <taxon>Acipenseridae</taxon>
        <taxon>Huso</taxon>
    </lineage>
</organism>
<comment type="similarity">
    <text evidence="1">Belongs to the sulfatase family.</text>
</comment>
<dbReference type="InterPro" id="IPR017850">
    <property type="entry name" value="Alkaline_phosphatase_core_sf"/>
</dbReference>
<evidence type="ECO:0000313" key="3">
    <source>
        <dbReference type="Proteomes" id="UP001369086"/>
    </source>
</evidence>
<dbReference type="InterPro" id="IPR050738">
    <property type="entry name" value="Sulfatase"/>
</dbReference>
<evidence type="ECO:0000313" key="2">
    <source>
        <dbReference type="EMBL" id="KAK6480049.1"/>
    </source>
</evidence>
<gene>
    <name evidence="2" type="ORF">HHUSO_G19219</name>
</gene>
<comment type="caution">
    <text evidence="2">The sequence shown here is derived from an EMBL/GenBank/DDBJ whole genome shotgun (WGS) entry which is preliminary data.</text>
</comment>
<accession>A0ABR0Z5V6</accession>